<organism evidence="2 3">
    <name type="scientific">Lophium mytilinum</name>
    <dbReference type="NCBI Taxonomy" id="390894"/>
    <lineage>
        <taxon>Eukaryota</taxon>
        <taxon>Fungi</taxon>
        <taxon>Dikarya</taxon>
        <taxon>Ascomycota</taxon>
        <taxon>Pezizomycotina</taxon>
        <taxon>Dothideomycetes</taxon>
        <taxon>Pleosporomycetidae</taxon>
        <taxon>Mytilinidiales</taxon>
        <taxon>Mytilinidiaceae</taxon>
        <taxon>Lophium</taxon>
    </lineage>
</organism>
<accession>A0A6A6RA19</accession>
<gene>
    <name evidence="2" type="ORF">BU16DRAFT_192671</name>
</gene>
<dbReference type="EMBL" id="MU004182">
    <property type="protein sequence ID" value="KAF2501212.1"/>
    <property type="molecule type" value="Genomic_DNA"/>
</dbReference>
<reference evidence="2" key="1">
    <citation type="journal article" date="2020" name="Stud. Mycol.">
        <title>101 Dothideomycetes genomes: a test case for predicting lifestyles and emergence of pathogens.</title>
        <authorList>
            <person name="Haridas S."/>
            <person name="Albert R."/>
            <person name="Binder M."/>
            <person name="Bloem J."/>
            <person name="Labutti K."/>
            <person name="Salamov A."/>
            <person name="Andreopoulos B."/>
            <person name="Baker S."/>
            <person name="Barry K."/>
            <person name="Bills G."/>
            <person name="Bluhm B."/>
            <person name="Cannon C."/>
            <person name="Castanera R."/>
            <person name="Culley D."/>
            <person name="Daum C."/>
            <person name="Ezra D."/>
            <person name="Gonzalez J."/>
            <person name="Henrissat B."/>
            <person name="Kuo A."/>
            <person name="Liang C."/>
            <person name="Lipzen A."/>
            <person name="Lutzoni F."/>
            <person name="Magnuson J."/>
            <person name="Mondo S."/>
            <person name="Nolan M."/>
            <person name="Ohm R."/>
            <person name="Pangilinan J."/>
            <person name="Park H.-J."/>
            <person name="Ramirez L."/>
            <person name="Alfaro M."/>
            <person name="Sun H."/>
            <person name="Tritt A."/>
            <person name="Yoshinaga Y."/>
            <person name="Zwiers L.-H."/>
            <person name="Turgeon B."/>
            <person name="Goodwin S."/>
            <person name="Spatafora J."/>
            <person name="Crous P."/>
            <person name="Grigoriev I."/>
        </authorList>
    </citation>
    <scope>NUCLEOTIDE SEQUENCE</scope>
    <source>
        <strain evidence="2">CBS 269.34</strain>
    </source>
</reference>
<dbReference type="AlphaFoldDB" id="A0A6A6RA19"/>
<name>A0A6A6RA19_9PEZI</name>
<protein>
    <submittedName>
        <fullName evidence="2">Uncharacterized protein</fullName>
    </submittedName>
</protein>
<evidence type="ECO:0000313" key="3">
    <source>
        <dbReference type="Proteomes" id="UP000799750"/>
    </source>
</evidence>
<proteinExistence type="predicted"/>
<feature type="region of interest" description="Disordered" evidence="1">
    <location>
        <begin position="188"/>
        <end position="237"/>
    </location>
</feature>
<dbReference type="Proteomes" id="UP000799750">
    <property type="component" value="Unassembled WGS sequence"/>
</dbReference>
<keyword evidence="3" id="KW-1185">Reference proteome</keyword>
<evidence type="ECO:0000313" key="2">
    <source>
        <dbReference type="EMBL" id="KAF2501212.1"/>
    </source>
</evidence>
<sequence length="237" mass="24343">MLAVCWGAKMKRVGPSSGAVMLGSTRAATQRTVFSILPPSERSAEKAICLPKSPSFPGVPTAAHTGGLAALNAETMTAATRAGVLWSGRDGGRGCRGRRWRWRSGSLVFAEAMRTKDWRAVAARAESGLHVLLHGAEAVSGLVAVGGEDGAEGFSASRTPGRSLGRVGGWAGGVGVVMVSWRVKESCTQTGRCEKASGPGALGGKSTRQEGRKDPSQAGPKSRVGPQSSNQAPPPGP</sequence>
<evidence type="ECO:0000256" key="1">
    <source>
        <dbReference type="SAM" id="MobiDB-lite"/>
    </source>
</evidence>